<dbReference type="EMBL" id="BKAQ01000004">
    <property type="protein sequence ID" value="GEP81452.1"/>
    <property type="molecule type" value="Genomic_DNA"/>
</dbReference>
<evidence type="ECO:0000256" key="1">
    <source>
        <dbReference type="SAM" id="MobiDB-lite"/>
    </source>
</evidence>
<accession>A0ABQ0XJ35</accession>
<protein>
    <submittedName>
        <fullName evidence="2">Uncharacterized protein</fullName>
    </submittedName>
</protein>
<keyword evidence="3" id="KW-1185">Reference proteome</keyword>
<feature type="compositionally biased region" description="Basic and acidic residues" evidence="1">
    <location>
        <begin position="24"/>
        <end position="65"/>
    </location>
</feature>
<dbReference type="GeneID" id="69905840"/>
<comment type="caution">
    <text evidence="2">The sequence shown here is derived from an EMBL/GenBank/DDBJ whole genome shotgun (WGS) entry which is preliminary data.</text>
</comment>
<organism evidence="2 3">
    <name type="scientific">Staphylococcus kloosii</name>
    <dbReference type="NCBI Taxonomy" id="29384"/>
    <lineage>
        <taxon>Bacteria</taxon>
        <taxon>Bacillati</taxon>
        <taxon>Bacillota</taxon>
        <taxon>Bacilli</taxon>
        <taxon>Bacillales</taxon>
        <taxon>Staphylococcaceae</taxon>
        <taxon>Staphylococcus</taxon>
    </lineage>
</organism>
<reference evidence="2 3" key="1">
    <citation type="submission" date="2019-07" db="EMBL/GenBank/DDBJ databases">
        <title>Whole genome shotgun sequence of Staphylococcus kloosii NBRC 109624.</title>
        <authorList>
            <person name="Hosoyama A."/>
            <person name="Uohara A."/>
            <person name="Ohji S."/>
            <person name="Ichikawa N."/>
        </authorList>
    </citation>
    <scope>NUCLEOTIDE SEQUENCE [LARGE SCALE GENOMIC DNA]</scope>
    <source>
        <strain evidence="2 3">NBRC 109624</strain>
    </source>
</reference>
<dbReference type="Proteomes" id="UP000321040">
    <property type="component" value="Unassembled WGS sequence"/>
</dbReference>
<sequence>MPENNNKQQHNPKEPGHSGGGGLGHEKRNNEPVKKRYRNHTHDHETLSESKLEEKFGKDFRKDRK</sequence>
<gene>
    <name evidence="2" type="ORF">SKL01_06300</name>
</gene>
<evidence type="ECO:0000313" key="2">
    <source>
        <dbReference type="EMBL" id="GEP81452.1"/>
    </source>
</evidence>
<feature type="region of interest" description="Disordered" evidence="1">
    <location>
        <begin position="1"/>
        <end position="65"/>
    </location>
</feature>
<dbReference type="RefSeq" id="WP_103295813.1">
    <property type="nucleotide sequence ID" value="NZ_BKAQ01000004.1"/>
</dbReference>
<proteinExistence type="predicted"/>
<name>A0ABQ0XJ35_9STAP</name>
<evidence type="ECO:0000313" key="3">
    <source>
        <dbReference type="Proteomes" id="UP000321040"/>
    </source>
</evidence>